<gene>
    <name evidence="1" type="ORF">FHL02_10070</name>
</gene>
<dbReference type="Gene3D" id="3.10.450.130">
    <property type="entry name" value="folded 79 residue fragment of lin0334 like domains"/>
    <property type="match status" value="1"/>
</dbReference>
<evidence type="ECO:0000313" key="2">
    <source>
        <dbReference type="Proteomes" id="UP000380386"/>
    </source>
</evidence>
<dbReference type="EMBL" id="VDFM01000016">
    <property type="protein sequence ID" value="MQS53365.1"/>
    <property type="molecule type" value="Genomic_DNA"/>
</dbReference>
<dbReference type="Proteomes" id="UP000380386">
    <property type="component" value="Unassembled WGS sequence"/>
</dbReference>
<name>A0A5P0ZK41_9LACO</name>
<accession>A0A5P0ZK41</accession>
<reference evidence="1 2" key="1">
    <citation type="journal article" date="2019" name="Syst. Appl. Microbiol.">
        <title>Polyphasic characterization of two novel Lactobacillus spp. isolated from blown salami packages: Description of Lactobacillus halodurans sp. nov. and Lactobacillus salsicarnum sp. nov.</title>
        <authorList>
            <person name="Schuster J.A."/>
            <person name="Klingl A."/>
            <person name="Vogel R.F."/>
            <person name="Ehrmann M.A."/>
        </authorList>
    </citation>
    <scope>NUCLEOTIDE SEQUENCE [LARGE SCALE GENOMIC DNA]</scope>
    <source>
        <strain evidence="1 2">TMW 1.2118</strain>
    </source>
</reference>
<dbReference type="RefSeq" id="WP_153383837.1">
    <property type="nucleotide sequence ID" value="NZ_VDFM01000016.1"/>
</dbReference>
<sequence length="129" mass="14191">MSKKRKITLLTVLAIILVIVIGGIGMKMRLDATEKEKMVTVVKANKHLIYDDFLSDIDKYHKINSVQVDYSTVKANPMGGIDVKGYVNKNTSLSFQTGFDSPDGDGTDVELSASVFSKKLDDFVSNKGE</sequence>
<dbReference type="InterPro" id="IPR010738">
    <property type="entry name" value="DUF1310"/>
</dbReference>
<comment type="caution">
    <text evidence="1">The sequence shown here is derived from an EMBL/GenBank/DDBJ whole genome shotgun (WGS) entry which is preliminary data.</text>
</comment>
<evidence type="ECO:0000313" key="1">
    <source>
        <dbReference type="EMBL" id="MQS53365.1"/>
    </source>
</evidence>
<proteinExistence type="predicted"/>
<protein>
    <submittedName>
        <fullName evidence="1">DUF1310 family protein</fullName>
    </submittedName>
</protein>
<dbReference type="AlphaFoldDB" id="A0A5P0ZK41"/>
<organism evidence="1 2">
    <name type="scientific">Companilactobacillus mishanensis</name>
    <dbReference type="NCBI Taxonomy" id="2486008"/>
    <lineage>
        <taxon>Bacteria</taxon>
        <taxon>Bacillati</taxon>
        <taxon>Bacillota</taxon>
        <taxon>Bacilli</taxon>
        <taxon>Lactobacillales</taxon>
        <taxon>Lactobacillaceae</taxon>
        <taxon>Companilactobacillus</taxon>
    </lineage>
</organism>
<dbReference type="Pfam" id="PF07006">
    <property type="entry name" value="DUF1310"/>
    <property type="match status" value="1"/>
</dbReference>
<dbReference type="OrthoDB" id="2322136at2"/>